<dbReference type="AlphaFoldDB" id="A0A0F9MJ60"/>
<protein>
    <submittedName>
        <fullName evidence="1">Uncharacterized protein</fullName>
    </submittedName>
</protein>
<name>A0A0F9MJ60_9ZZZZ</name>
<reference evidence="1" key="1">
    <citation type="journal article" date="2015" name="Nature">
        <title>Complex archaea that bridge the gap between prokaryotes and eukaryotes.</title>
        <authorList>
            <person name="Spang A."/>
            <person name="Saw J.H."/>
            <person name="Jorgensen S.L."/>
            <person name="Zaremba-Niedzwiedzka K."/>
            <person name="Martijn J."/>
            <person name="Lind A.E."/>
            <person name="van Eijk R."/>
            <person name="Schleper C."/>
            <person name="Guy L."/>
            <person name="Ettema T.J."/>
        </authorList>
    </citation>
    <scope>NUCLEOTIDE SEQUENCE</scope>
</reference>
<gene>
    <name evidence="1" type="ORF">LCGC14_1083150</name>
</gene>
<accession>A0A0F9MJ60</accession>
<organism evidence="1">
    <name type="scientific">marine sediment metagenome</name>
    <dbReference type="NCBI Taxonomy" id="412755"/>
    <lineage>
        <taxon>unclassified sequences</taxon>
        <taxon>metagenomes</taxon>
        <taxon>ecological metagenomes</taxon>
    </lineage>
</organism>
<dbReference type="EMBL" id="LAZR01004755">
    <property type="protein sequence ID" value="KKN05854.1"/>
    <property type="molecule type" value="Genomic_DNA"/>
</dbReference>
<evidence type="ECO:0000313" key="1">
    <source>
        <dbReference type="EMBL" id="KKN05854.1"/>
    </source>
</evidence>
<proteinExistence type="predicted"/>
<comment type="caution">
    <text evidence="1">The sequence shown here is derived from an EMBL/GenBank/DDBJ whole genome shotgun (WGS) entry which is preliminary data.</text>
</comment>
<sequence>MAIAHELGHLYFPKKVNDLRLLPKLAKPEKKKELNIAMHKLINPLVDNFVDYHLLDIDNYYNFWFEQKRKSLENGLYLGTFKGSYYKIGDFMCEYLNYHYVLKGEDKDNWFPEIEGNLTQIENSILKNNNINETDLKLLKNKLNQFKELRYIRDSKRILIFLYEIITEIGKILEYKYWDKIMIDRQFDIIFNFQRNS</sequence>